<dbReference type="InterPro" id="IPR029063">
    <property type="entry name" value="SAM-dependent_MTases_sf"/>
</dbReference>
<evidence type="ECO:0000256" key="5">
    <source>
        <dbReference type="PROSITE-ProRule" id="PRU01016"/>
    </source>
</evidence>
<dbReference type="PRINTS" id="PR00105">
    <property type="entry name" value="C5METTRFRASE"/>
</dbReference>
<dbReference type="GO" id="GO:0044027">
    <property type="term" value="P:negative regulation of gene expression via chromosomal CpG island methylation"/>
    <property type="evidence" value="ECO:0007669"/>
    <property type="project" value="TreeGrafter"/>
</dbReference>
<dbReference type="InterPro" id="IPR001525">
    <property type="entry name" value="C5_MeTfrase"/>
</dbReference>
<evidence type="ECO:0000313" key="8">
    <source>
        <dbReference type="Proteomes" id="UP000229327"/>
    </source>
</evidence>
<feature type="region of interest" description="Disordered" evidence="6">
    <location>
        <begin position="1"/>
        <end position="21"/>
    </location>
</feature>
<dbReference type="EC" id="2.1.1.37" evidence="1"/>
<dbReference type="InterPro" id="IPR050390">
    <property type="entry name" value="C5-Methyltransferase"/>
</dbReference>
<keyword evidence="4 5" id="KW-0949">S-adenosyl-L-methionine</keyword>
<dbReference type="GO" id="GO:0003677">
    <property type="term" value="F:DNA binding"/>
    <property type="evidence" value="ECO:0007669"/>
    <property type="project" value="TreeGrafter"/>
</dbReference>
<organism evidence="7 8">
    <name type="scientific">Arthrobacter phage Conboy</name>
    <dbReference type="NCBI Taxonomy" id="1873902"/>
    <lineage>
        <taxon>Viruses</taxon>
        <taxon>Duplodnaviria</taxon>
        <taxon>Heunggongvirae</taxon>
        <taxon>Uroviricota</taxon>
        <taxon>Caudoviricetes</taxon>
        <taxon>Klausavirus</taxon>
        <taxon>Klausavirus princesstrina</taxon>
    </lineage>
</organism>
<gene>
    <name evidence="7" type="ORF">SEA_CONBOY_78</name>
</gene>
<evidence type="ECO:0000256" key="3">
    <source>
        <dbReference type="ARBA" id="ARBA00022679"/>
    </source>
</evidence>
<accession>A0A1B1SG74</accession>
<dbReference type="Proteomes" id="UP000229327">
    <property type="component" value="Segment"/>
</dbReference>
<reference evidence="7 8" key="1">
    <citation type="submission" date="2016-07" db="EMBL/GenBank/DDBJ databases">
        <authorList>
            <person name="Conboy A.J."/>
            <person name="Conboy D.B."/>
            <person name="Dunbar D."/>
            <person name="Moy E.A."/>
            <person name="Schaff J.E."/>
            <person name="Dashiell C.L."/>
            <person name="Macialek J.A."/>
            <person name="Page S.T."/>
            <person name="Bradley K.W."/>
            <person name="Asai D.J."/>
            <person name="Bowman C.A."/>
            <person name="Russell D.A."/>
            <person name="Pope W.H."/>
            <person name="Jacobs-Sera D."/>
            <person name="Hendrix R.W."/>
            <person name="Hatfull G.F."/>
        </authorList>
    </citation>
    <scope>NUCLEOTIDE SEQUENCE [LARGE SCALE GENOMIC DNA]</scope>
</reference>
<name>A0A1B1SG74_9CAUD</name>
<evidence type="ECO:0000256" key="6">
    <source>
        <dbReference type="SAM" id="MobiDB-lite"/>
    </source>
</evidence>
<dbReference type="SUPFAM" id="SSF53335">
    <property type="entry name" value="S-adenosyl-L-methionine-dependent methyltransferases"/>
    <property type="match status" value="1"/>
</dbReference>
<proteinExistence type="inferred from homology"/>
<dbReference type="Pfam" id="PF00145">
    <property type="entry name" value="DNA_methylase"/>
    <property type="match status" value="1"/>
</dbReference>
<keyword evidence="3 5" id="KW-0808">Transferase</keyword>
<evidence type="ECO:0000256" key="2">
    <source>
        <dbReference type="ARBA" id="ARBA00022603"/>
    </source>
</evidence>
<evidence type="ECO:0000313" key="7">
    <source>
        <dbReference type="EMBL" id="ANU79680.1"/>
    </source>
</evidence>
<dbReference type="Gene3D" id="3.40.50.150">
    <property type="entry name" value="Vaccinia Virus protein VP39"/>
    <property type="match status" value="1"/>
</dbReference>
<keyword evidence="2 5" id="KW-0489">Methyltransferase</keyword>
<protein>
    <recommendedName>
        <fullName evidence="1">DNA (cytosine-5-)-methyltransferase</fullName>
        <ecNumber evidence="1">2.1.1.37</ecNumber>
    </recommendedName>
</protein>
<dbReference type="EMBL" id="KX522650">
    <property type="protein sequence ID" value="ANU79680.1"/>
    <property type="molecule type" value="Genomic_DNA"/>
</dbReference>
<evidence type="ECO:0000256" key="1">
    <source>
        <dbReference type="ARBA" id="ARBA00011975"/>
    </source>
</evidence>
<feature type="active site" evidence="5">
    <location>
        <position position="116"/>
    </location>
</feature>
<comment type="similarity">
    <text evidence="5">Belongs to the class I-like SAM-binding methyltransferase superfamily. C5-methyltransferase family.</text>
</comment>
<dbReference type="GO" id="GO:0032259">
    <property type="term" value="P:methylation"/>
    <property type="evidence" value="ECO:0007669"/>
    <property type="project" value="UniProtKB-KW"/>
</dbReference>
<dbReference type="PANTHER" id="PTHR10629">
    <property type="entry name" value="CYTOSINE-SPECIFIC METHYLTRANSFERASE"/>
    <property type="match status" value="1"/>
</dbReference>
<sequence>MVPGRALSKNRHATADNENMNPLRNTIEEVRALIEANGHHLPAQLTSAELFAGYGGLAQAIERAFGAHTLWLSEFDAAPSKILAHHWPDVINHGDVTKINWALMGRPNIMGGGFPCQDVSLAGLRKGLNSDTRSGLWFHFLKGIVALQPEFVLFENVRGILSAKSVREMESTPESLALDAEIEELTNRREILHTELDTLYDAAAHAEFNALEDRISGLLEQRERAMGDEPDGPIQRALGTVLGDLADAGYDAQWCGLRAADVGAPHGRFRVFGLGIRRDLLSPAA</sequence>
<dbReference type="PANTHER" id="PTHR10629:SF52">
    <property type="entry name" value="DNA (CYTOSINE-5)-METHYLTRANSFERASE 1"/>
    <property type="match status" value="1"/>
</dbReference>
<dbReference type="PROSITE" id="PS51679">
    <property type="entry name" value="SAM_MT_C5"/>
    <property type="match status" value="1"/>
</dbReference>
<dbReference type="GO" id="GO:0003886">
    <property type="term" value="F:DNA (cytosine-5-)-methyltransferase activity"/>
    <property type="evidence" value="ECO:0007669"/>
    <property type="project" value="UniProtKB-EC"/>
</dbReference>
<evidence type="ECO:0000256" key="4">
    <source>
        <dbReference type="ARBA" id="ARBA00022691"/>
    </source>
</evidence>